<feature type="compositionally biased region" description="Low complexity" evidence="1">
    <location>
        <begin position="27"/>
        <end position="63"/>
    </location>
</feature>
<dbReference type="EMBL" id="HBJA01053015">
    <property type="protein sequence ID" value="CAE0807658.1"/>
    <property type="molecule type" value="Transcribed_RNA"/>
</dbReference>
<protein>
    <submittedName>
        <fullName evidence="2">Uncharacterized protein</fullName>
    </submittedName>
</protein>
<dbReference type="AlphaFoldDB" id="A0A7S4CVJ3"/>
<feature type="compositionally biased region" description="Basic and acidic residues" evidence="1">
    <location>
        <begin position="15"/>
        <end position="26"/>
    </location>
</feature>
<organism evidence="2">
    <name type="scientific">Eutreptiella gymnastica</name>
    <dbReference type="NCBI Taxonomy" id="73025"/>
    <lineage>
        <taxon>Eukaryota</taxon>
        <taxon>Discoba</taxon>
        <taxon>Euglenozoa</taxon>
        <taxon>Euglenida</taxon>
        <taxon>Spirocuta</taxon>
        <taxon>Euglenophyceae</taxon>
        <taxon>Eutreptiales</taxon>
        <taxon>Eutreptiaceae</taxon>
        <taxon>Eutreptiella</taxon>
    </lineage>
</organism>
<sequence length="182" mass="21098">MPLQQHRQSQRRGYRRETTRPWEKRTTTATMTTATTTTNNNNNNNNTTNNTNNNTTTNNNTNNNNNNIFRIPVPTTLIMCHCLLFPLYASSFLCNNALMSVCMLWEPFLFFFRRHPCCIPLKYRGCRHASGAYCVGSPRADRLQHAPPCCGQFIRPLEWQVRSLNGSIIQSFNPTMHTRRRL</sequence>
<evidence type="ECO:0000256" key="1">
    <source>
        <dbReference type="SAM" id="MobiDB-lite"/>
    </source>
</evidence>
<accession>A0A7S4CVJ3</accession>
<feature type="region of interest" description="Disordered" evidence="1">
    <location>
        <begin position="1"/>
        <end position="63"/>
    </location>
</feature>
<reference evidence="2" key="1">
    <citation type="submission" date="2021-01" db="EMBL/GenBank/DDBJ databases">
        <authorList>
            <person name="Corre E."/>
            <person name="Pelletier E."/>
            <person name="Niang G."/>
            <person name="Scheremetjew M."/>
            <person name="Finn R."/>
            <person name="Kale V."/>
            <person name="Holt S."/>
            <person name="Cochrane G."/>
            <person name="Meng A."/>
            <person name="Brown T."/>
            <person name="Cohen L."/>
        </authorList>
    </citation>
    <scope>NUCLEOTIDE SEQUENCE</scope>
    <source>
        <strain evidence="2">CCMP1594</strain>
    </source>
</reference>
<gene>
    <name evidence="2" type="ORF">EGYM00163_LOCUS18787</name>
</gene>
<name>A0A7S4CVJ3_9EUGL</name>
<evidence type="ECO:0000313" key="2">
    <source>
        <dbReference type="EMBL" id="CAE0807658.1"/>
    </source>
</evidence>
<proteinExistence type="predicted"/>